<evidence type="ECO:0000313" key="1">
    <source>
        <dbReference type="EMBL" id="TWP49362.1"/>
    </source>
</evidence>
<dbReference type="OrthoDB" id="9814707at2"/>
<dbReference type="PANTHER" id="PTHR35332:SF2">
    <property type="entry name" value="REGULATION OF ENOLASE PROTEIN 1"/>
    <property type="match status" value="1"/>
</dbReference>
<protein>
    <submittedName>
        <fullName evidence="1">DUF1349 domain-containing protein</fullName>
    </submittedName>
</protein>
<dbReference type="AlphaFoldDB" id="A0A563EPI1"/>
<dbReference type="InterPro" id="IPR013320">
    <property type="entry name" value="ConA-like_dom_sf"/>
</dbReference>
<dbReference type="PANTHER" id="PTHR35332">
    <property type="entry name" value="REGULATION OF ENOLASE PROTEIN 1"/>
    <property type="match status" value="1"/>
</dbReference>
<proteinExistence type="predicted"/>
<gene>
    <name evidence="1" type="ORF">FKR81_24995</name>
</gene>
<reference evidence="1 2" key="1">
    <citation type="submission" date="2019-07" db="EMBL/GenBank/DDBJ databases">
        <title>Lentzea xizangensis sp. nov., isolated from Qinghai-Tibetan Plateau Soils.</title>
        <authorList>
            <person name="Huang J."/>
        </authorList>
    </citation>
    <scope>NUCLEOTIDE SEQUENCE [LARGE SCALE GENOMIC DNA]</scope>
    <source>
        <strain evidence="1 2">FXJ1.1311</strain>
    </source>
</reference>
<dbReference type="RefSeq" id="WP_146354959.1">
    <property type="nucleotide sequence ID" value="NZ_VOBR01000016.1"/>
</dbReference>
<accession>A0A563EPI1</accession>
<dbReference type="InterPro" id="IPR009784">
    <property type="entry name" value="DUF1349"/>
</dbReference>
<dbReference type="EMBL" id="VOBR01000016">
    <property type="protein sequence ID" value="TWP49362.1"/>
    <property type="molecule type" value="Genomic_DNA"/>
</dbReference>
<comment type="caution">
    <text evidence="1">The sequence shown here is derived from an EMBL/GenBank/DDBJ whole genome shotgun (WGS) entry which is preliminary data.</text>
</comment>
<dbReference type="Pfam" id="PF07081">
    <property type="entry name" value="DUF1349"/>
    <property type="match status" value="1"/>
</dbReference>
<dbReference type="SUPFAM" id="SSF49899">
    <property type="entry name" value="Concanavalin A-like lectins/glucanases"/>
    <property type="match status" value="1"/>
</dbReference>
<dbReference type="Proteomes" id="UP000316639">
    <property type="component" value="Unassembled WGS sequence"/>
</dbReference>
<organism evidence="1 2">
    <name type="scientific">Lentzea tibetensis</name>
    <dbReference type="NCBI Taxonomy" id="2591470"/>
    <lineage>
        <taxon>Bacteria</taxon>
        <taxon>Bacillati</taxon>
        <taxon>Actinomycetota</taxon>
        <taxon>Actinomycetes</taxon>
        <taxon>Pseudonocardiales</taxon>
        <taxon>Pseudonocardiaceae</taxon>
        <taxon>Lentzea</taxon>
    </lineage>
</organism>
<keyword evidence="2" id="KW-1185">Reference proteome</keyword>
<name>A0A563EPI1_9PSEU</name>
<sequence>MAFTEWFNEPAKWSSGDALTVHVEESTDFWHTTGNGVFRDNGHIYGDVVPGDCTVTATFSATLTGRFDQVGVALRIDSDNWIKTGVELVEAGPQASAVVTRGFSDWSVTPIPAFDRMTIKAERRGDAVHVHYGLDGDEPTIFLRKAYFPPGVPALVGIMGAAPEGPGFTATFHAATLVTP</sequence>
<dbReference type="Gene3D" id="2.60.120.200">
    <property type="match status" value="1"/>
</dbReference>
<evidence type="ECO:0000313" key="2">
    <source>
        <dbReference type="Proteomes" id="UP000316639"/>
    </source>
</evidence>